<accession>A0A8C2RUT3</accession>
<evidence type="ECO:0000256" key="3">
    <source>
        <dbReference type="ARBA" id="ARBA00023136"/>
    </source>
</evidence>
<dbReference type="GO" id="GO:0002486">
    <property type="term" value="P:antigen processing and presentation of endogenous peptide antigen via MHC class I via ER pathway, TAP-independent"/>
    <property type="evidence" value="ECO:0007669"/>
    <property type="project" value="TreeGrafter"/>
</dbReference>
<dbReference type="SUPFAM" id="SSF54452">
    <property type="entry name" value="MHC antigen-recognition domain"/>
    <property type="match status" value="1"/>
</dbReference>
<feature type="signal peptide" evidence="6">
    <location>
        <begin position="1"/>
        <end position="26"/>
    </location>
</feature>
<dbReference type="PANTHER" id="PTHR16675">
    <property type="entry name" value="MHC CLASS I-RELATED"/>
    <property type="match status" value="1"/>
</dbReference>
<dbReference type="Pfam" id="PF00129">
    <property type="entry name" value="MHC_I"/>
    <property type="match status" value="1"/>
</dbReference>
<evidence type="ECO:0000256" key="4">
    <source>
        <dbReference type="ARBA" id="ARBA00023157"/>
    </source>
</evidence>
<reference evidence="8" key="1">
    <citation type="submission" date="2019-03" db="EMBL/GenBank/DDBJ databases">
        <title>Genome sequencing and reference-guided assembly of Black Bengal Goat (Capra hircus).</title>
        <authorList>
            <person name="Siddiki A.Z."/>
            <person name="Baten A."/>
            <person name="Billah M."/>
            <person name="Alam M.A.U."/>
            <person name="Shawrob K.S.M."/>
            <person name="Saha S."/>
            <person name="Chowdhury M."/>
            <person name="Rahman A.H."/>
            <person name="Stear M."/>
            <person name="Miah G."/>
            <person name="Das G.B."/>
            <person name="Hossain M.M."/>
            <person name="Kumkum M."/>
            <person name="Islam M.S."/>
            <person name="Mollah A.M."/>
            <person name="Ahsan A."/>
            <person name="Tusar F."/>
            <person name="Khan M.K.I."/>
        </authorList>
    </citation>
    <scope>NUCLEOTIDE SEQUENCE [LARGE SCALE GENOMIC DNA]</scope>
</reference>
<dbReference type="InterPro" id="IPR050208">
    <property type="entry name" value="MHC_class-I_related"/>
</dbReference>
<comment type="subcellular location">
    <subcellularLocation>
        <location evidence="1">Membrane</location>
    </subcellularLocation>
</comment>
<dbReference type="FunFam" id="3.30.500.10:FF:000004">
    <property type="entry name" value="Retinoic acid early-inducible protein 1-beta"/>
    <property type="match status" value="1"/>
</dbReference>
<feature type="chain" id="PRO_5034715345" description="MHC class I-like antigen recognition-like domain-containing protein" evidence="6">
    <location>
        <begin position="27"/>
        <end position="203"/>
    </location>
</feature>
<proteinExistence type="predicted"/>
<organism evidence="8">
    <name type="scientific">Capra hircus</name>
    <name type="common">Goat</name>
    <dbReference type="NCBI Taxonomy" id="9925"/>
    <lineage>
        <taxon>Eukaryota</taxon>
        <taxon>Metazoa</taxon>
        <taxon>Chordata</taxon>
        <taxon>Craniata</taxon>
        <taxon>Vertebrata</taxon>
        <taxon>Euteleostomi</taxon>
        <taxon>Mammalia</taxon>
        <taxon>Eutheria</taxon>
        <taxon>Laurasiatheria</taxon>
        <taxon>Artiodactyla</taxon>
        <taxon>Ruminantia</taxon>
        <taxon>Pecora</taxon>
        <taxon>Bovidae</taxon>
        <taxon>Caprinae</taxon>
        <taxon>Capra</taxon>
    </lineage>
</organism>
<dbReference type="PANTHER" id="PTHR16675:SF268">
    <property type="entry name" value="UL16-BINDING PROTEIN 1"/>
    <property type="match status" value="1"/>
</dbReference>
<dbReference type="InterPro" id="IPR011161">
    <property type="entry name" value="MHC_I-like_Ag-recog"/>
</dbReference>
<reference evidence="8" key="2">
    <citation type="submission" date="2025-08" db="UniProtKB">
        <authorList>
            <consortium name="Ensembl"/>
        </authorList>
    </citation>
    <scope>IDENTIFICATION</scope>
</reference>
<dbReference type="InterPro" id="IPR037055">
    <property type="entry name" value="MHC_I-like_Ag-recog_sf"/>
</dbReference>
<evidence type="ECO:0000313" key="8">
    <source>
        <dbReference type="Ensembl" id="ENSCHIP00010033594.1"/>
    </source>
</evidence>
<evidence type="ECO:0000256" key="1">
    <source>
        <dbReference type="ARBA" id="ARBA00004370"/>
    </source>
</evidence>
<dbReference type="Gene3D" id="3.30.500.10">
    <property type="entry name" value="MHC class I-like antigen recognition-like"/>
    <property type="match status" value="1"/>
</dbReference>
<keyword evidence="2 6" id="KW-0732">Signal</keyword>
<dbReference type="AlphaFoldDB" id="A0A8C2RUT3"/>
<feature type="domain" description="MHC class I-like antigen recognition-like" evidence="7">
    <location>
        <begin position="24"/>
        <end position="194"/>
    </location>
</feature>
<dbReference type="GO" id="GO:0001916">
    <property type="term" value="P:positive regulation of T cell mediated cytotoxicity"/>
    <property type="evidence" value="ECO:0007669"/>
    <property type="project" value="TreeGrafter"/>
</dbReference>
<dbReference type="GO" id="GO:0009897">
    <property type="term" value="C:external side of plasma membrane"/>
    <property type="evidence" value="ECO:0007669"/>
    <property type="project" value="TreeGrafter"/>
</dbReference>
<dbReference type="GO" id="GO:0006955">
    <property type="term" value="P:immune response"/>
    <property type="evidence" value="ECO:0007669"/>
    <property type="project" value="TreeGrafter"/>
</dbReference>
<sequence>PSLLRTLGNILTVLLCFAFTHAPSLSYNFTIGPQPRPGQPWCEVQGQVGGEVFLSYDCGLTKYMSPLGEEVKCMNAWETQTDTLRDTGVRMLLAGVSSGLPAETGVEHPLTLQARMACRCEDDRHISGSWQFGLNGQMSLHFDLENGHWRVDHPGGRWMKEKWESDRELAKYFRKISTGDCSYWLREFLKHWENILLPEPTGN</sequence>
<protein>
    <recommendedName>
        <fullName evidence="7">MHC class I-like antigen recognition-like domain-containing protein</fullName>
    </recommendedName>
</protein>
<evidence type="ECO:0000256" key="5">
    <source>
        <dbReference type="ARBA" id="ARBA00023180"/>
    </source>
</evidence>
<evidence type="ECO:0000256" key="2">
    <source>
        <dbReference type="ARBA" id="ARBA00022729"/>
    </source>
</evidence>
<keyword evidence="4" id="KW-1015">Disulfide bond</keyword>
<keyword evidence="3" id="KW-0472">Membrane</keyword>
<dbReference type="Ensembl" id="ENSCHIT00010047246.1">
    <property type="protein sequence ID" value="ENSCHIP00010033594.1"/>
    <property type="gene ID" value="ENSCHIG00010024916.1"/>
</dbReference>
<dbReference type="InterPro" id="IPR011162">
    <property type="entry name" value="MHC_I/II-like_Ag-recog"/>
</dbReference>
<dbReference type="GO" id="GO:0002476">
    <property type="term" value="P:antigen processing and presentation of endogenous peptide antigen via MHC class Ib"/>
    <property type="evidence" value="ECO:0007669"/>
    <property type="project" value="TreeGrafter"/>
</dbReference>
<evidence type="ECO:0000259" key="7">
    <source>
        <dbReference type="Pfam" id="PF00129"/>
    </source>
</evidence>
<keyword evidence="5" id="KW-0325">Glycoprotein</keyword>
<name>A0A8C2RUT3_CAPHI</name>
<dbReference type="GO" id="GO:0005615">
    <property type="term" value="C:extracellular space"/>
    <property type="evidence" value="ECO:0007669"/>
    <property type="project" value="TreeGrafter"/>
</dbReference>
<evidence type="ECO:0000256" key="6">
    <source>
        <dbReference type="SAM" id="SignalP"/>
    </source>
</evidence>